<dbReference type="Proteomes" id="UP001165090">
    <property type="component" value="Unassembled WGS sequence"/>
</dbReference>
<proteinExistence type="predicted"/>
<name>A0ABQ5RWQ2_9CHLO</name>
<comment type="caution">
    <text evidence="3">The sequence shown here is derived from an EMBL/GenBank/DDBJ whole genome shotgun (WGS) entry which is preliminary data.</text>
</comment>
<reference evidence="3 4" key="1">
    <citation type="journal article" date="2023" name="IScience">
        <title>Expanded male sex-determining region conserved during the evolution of homothallism in the green alga Volvox.</title>
        <authorList>
            <person name="Yamamoto K."/>
            <person name="Matsuzaki R."/>
            <person name="Mahakham W."/>
            <person name="Heman W."/>
            <person name="Sekimoto H."/>
            <person name="Kawachi M."/>
            <person name="Minakuchi Y."/>
            <person name="Toyoda A."/>
            <person name="Nozaki H."/>
        </authorList>
    </citation>
    <scope>NUCLEOTIDE SEQUENCE [LARGE SCALE GENOMIC DNA]</scope>
    <source>
        <strain evidence="3 4">NIES-4468</strain>
    </source>
</reference>
<organism evidence="3 4">
    <name type="scientific">Volvox africanus</name>
    <dbReference type="NCBI Taxonomy" id="51714"/>
    <lineage>
        <taxon>Eukaryota</taxon>
        <taxon>Viridiplantae</taxon>
        <taxon>Chlorophyta</taxon>
        <taxon>core chlorophytes</taxon>
        <taxon>Chlorophyceae</taxon>
        <taxon>CS clade</taxon>
        <taxon>Chlamydomonadales</taxon>
        <taxon>Volvocaceae</taxon>
        <taxon>Volvox</taxon>
    </lineage>
</organism>
<feature type="signal peptide" evidence="2">
    <location>
        <begin position="1"/>
        <end position="19"/>
    </location>
</feature>
<protein>
    <submittedName>
        <fullName evidence="3">Uncharacterized protein</fullName>
    </submittedName>
</protein>
<dbReference type="EMBL" id="BSDZ01000010">
    <property type="protein sequence ID" value="GLI61609.1"/>
    <property type="molecule type" value="Genomic_DNA"/>
</dbReference>
<evidence type="ECO:0000256" key="2">
    <source>
        <dbReference type="SAM" id="SignalP"/>
    </source>
</evidence>
<feature type="compositionally biased region" description="Basic and acidic residues" evidence="1">
    <location>
        <begin position="587"/>
        <end position="601"/>
    </location>
</feature>
<feature type="region of interest" description="Disordered" evidence="1">
    <location>
        <begin position="571"/>
        <end position="641"/>
    </location>
</feature>
<evidence type="ECO:0000313" key="4">
    <source>
        <dbReference type="Proteomes" id="UP001165090"/>
    </source>
</evidence>
<accession>A0ABQ5RWQ2</accession>
<sequence>MGRIALFIFSLGFFIHSYASTDAIAYSEIPGNVVIQGQGAYDQLKELSKHETILQVIFGRDCYSQALLQVDRKCNQMTTEEKYKLAHAMNICFLVSNGHMGYKCSDRMTPSECSKNLDDRAFSSYNMFFANIHSICLYVSNREFEWHTSQLLNKLYEGAGAAQSVLHGIVQGLQVHQEQQLLLQEGMLQMREEQSGLARGLREGLQRLTTIQGQADVLQEQVNKTLVMEEEVSRRQRDLARQVVALEDLEQRHAAAAEMRWEQLLQRASHMEERQVHYEALQEALAASSGQLLQQSGQLQGAIETVLAAQQRTSSLLGRVLGGQWTLKDIAFYAASAASVLLLTSPTNLQQSRLPLLALLFTTAACERALRQYMQIWLPLLEGAMGLPPATPFIGNMEQAGWALRILSGVTACVLLMRRLLTIRRRDAEDQRVLAGIQLKLDQLVSQQMLLTRHLLGNDPLTSPVISPDGQDQAQKRLPTPHLPCQVTLPCIPTLKAIATQSDSLAAKPTVPEHGQGEASRWAASGLHAVCTASHLDSNYQAMDKERQRPADPGLWQHQLAIFAVTPAVEQHFHPGPAPSTSTGAAQEHELQVQHADRDNRVNTAKKGQNRSKRKHESQSDDAQHQERSARVKARRGQGKS</sequence>
<dbReference type="InterPro" id="IPR040346">
    <property type="entry name" value="GEX1/Brambleberry"/>
</dbReference>
<feature type="chain" id="PRO_5045518870" evidence="2">
    <location>
        <begin position="20"/>
        <end position="641"/>
    </location>
</feature>
<gene>
    <name evidence="3" type="ORF">VaNZ11_004027</name>
</gene>
<dbReference type="PANTHER" id="PTHR33538:SF2">
    <property type="entry name" value="PROTEIN GAMETE EXPRESSED 1"/>
    <property type="match status" value="1"/>
</dbReference>
<feature type="compositionally biased region" description="Basic and acidic residues" evidence="1">
    <location>
        <begin position="617"/>
        <end position="630"/>
    </location>
</feature>
<dbReference type="PANTHER" id="PTHR33538">
    <property type="entry name" value="PROTEIN GAMETE EXPRESSED 1"/>
    <property type="match status" value="1"/>
</dbReference>
<evidence type="ECO:0000256" key="1">
    <source>
        <dbReference type="SAM" id="MobiDB-lite"/>
    </source>
</evidence>
<evidence type="ECO:0000313" key="3">
    <source>
        <dbReference type="EMBL" id="GLI61609.1"/>
    </source>
</evidence>
<feature type="compositionally biased region" description="Basic residues" evidence="1">
    <location>
        <begin position="631"/>
        <end position="641"/>
    </location>
</feature>
<keyword evidence="4" id="KW-1185">Reference proteome</keyword>
<keyword evidence="2" id="KW-0732">Signal</keyword>